<dbReference type="InterPro" id="IPR006076">
    <property type="entry name" value="FAD-dep_OxRdtase"/>
</dbReference>
<dbReference type="SUPFAM" id="SSF51905">
    <property type="entry name" value="FAD/NAD(P)-binding domain"/>
    <property type="match status" value="1"/>
</dbReference>
<dbReference type="GO" id="GO:0005737">
    <property type="term" value="C:cytoplasm"/>
    <property type="evidence" value="ECO:0007669"/>
    <property type="project" value="TreeGrafter"/>
</dbReference>
<name>A0A316C403_PSESE</name>
<dbReference type="Proteomes" id="UP000245396">
    <property type="component" value="Unassembled WGS sequence"/>
</dbReference>
<dbReference type="AlphaFoldDB" id="A0A316C403"/>
<comment type="caution">
    <text evidence="3">The sequence shown here is derived from an EMBL/GenBank/DDBJ whole genome shotgun (WGS) entry which is preliminary data.</text>
</comment>
<accession>A0A316C403</accession>
<keyword evidence="4" id="KW-1185">Reference proteome</keyword>
<evidence type="ECO:0000256" key="1">
    <source>
        <dbReference type="ARBA" id="ARBA00023002"/>
    </source>
</evidence>
<evidence type="ECO:0000313" key="4">
    <source>
        <dbReference type="Proteomes" id="UP000245396"/>
    </source>
</evidence>
<evidence type="ECO:0000259" key="2">
    <source>
        <dbReference type="Pfam" id="PF01266"/>
    </source>
</evidence>
<dbReference type="Gene3D" id="3.30.9.10">
    <property type="entry name" value="D-Amino Acid Oxidase, subunit A, domain 2"/>
    <property type="match status" value="1"/>
</dbReference>
<evidence type="ECO:0000313" key="3">
    <source>
        <dbReference type="EMBL" id="PWJ84419.1"/>
    </source>
</evidence>
<gene>
    <name evidence="3" type="ORF">C7441_10535</name>
</gene>
<reference evidence="3 4" key="1">
    <citation type="submission" date="2018-05" db="EMBL/GenBank/DDBJ databases">
        <title>Genomic Encyclopedia of Type Strains, Phase IV (KMG-IV): sequencing the most valuable type-strain genomes for metagenomic binning, comparative biology and taxonomic classification.</title>
        <authorList>
            <person name="Goeker M."/>
        </authorList>
    </citation>
    <scope>NUCLEOTIDE SEQUENCE [LARGE SCALE GENOMIC DNA]</scope>
    <source>
        <strain evidence="3 4">DSM 6986</strain>
    </source>
</reference>
<keyword evidence="1" id="KW-0560">Oxidoreductase</keyword>
<protein>
    <submittedName>
        <fullName evidence="3">Glycine/D-amino acid oxidase-like deaminating enzyme</fullName>
    </submittedName>
</protein>
<dbReference type="GO" id="GO:0016491">
    <property type="term" value="F:oxidoreductase activity"/>
    <property type="evidence" value="ECO:0007669"/>
    <property type="project" value="UniProtKB-KW"/>
</dbReference>
<proteinExistence type="predicted"/>
<dbReference type="EMBL" id="QGGG01000005">
    <property type="protein sequence ID" value="PWJ84419.1"/>
    <property type="molecule type" value="Genomic_DNA"/>
</dbReference>
<dbReference type="PRINTS" id="PR00411">
    <property type="entry name" value="PNDRDTASEI"/>
</dbReference>
<dbReference type="Pfam" id="PF01266">
    <property type="entry name" value="DAO"/>
    <property type="match status" value="1"/>
</dbReference>
<sequence>MAGKTLARDHQFQNIPNTPYWWQSRETVRPEDAASVDGSYDVAVIGSGYTGLSAAYRLASGGLSVLVIDAEDLGFGASTRNGGMVSGTLKLSHKELCAAYDRDTANALFQEAQDSVLFLERSIAEKGIACDYQRMGMYFAAYAPKHYDALAHEAEELAALGVETQMVPQGAQRGELASDIYYGGRTTVMAGGLHPAKYHAGLVAACRAAGVEFRSRCRVQRTARQGGGYVLSTDRGSVRADQVIVATNAYTDPGMPWFRRRVIPIGSYIIATEQMDPMDLRALIPAARMIQDTKRNLFYYRLSPDGTRMIFGGRTSFRPISSDESAARLHAAMSTVFPSLGKARVEHSWTGNVAFTFQKLPHVGQHEGIHFALGCCGQGVALMSYFGDCIGGRILGRGAETAFARTRFTTMPGYAGHPWFLPVVGEFYRLLDWLERPKS</sequence>
<dbReference type="PANTHER" id="PTHR13847:SF281">
    <property type="entry name" value="FAD DEPENDENT OXIDOREDUCTASE DOMAIN-CONTAINING PROTEIN"/>
    <property type="match status" value="1"/>
</dbReference>
<dbReference type="Gene3D" id="3.50.50.60">
    <property type="entry name" value="FAD/NAD(P)-binding domain"/>
    <property type="match status" value="1"/>
</dbReference>
<feature type="domain" description="FAD dependent oxidoreductase" evidence="2">
    <location>
        <begin position="41"/>
        <end position="389"/>
    </location>
</feature>
<dbReference type="STRING" id="1192868.GCA_000304395_01997"/>
<dbReference type="InterPro" id="IPR036188">
    <property type="entry name" value="FAD/NAD-bd_sf"/>
</dbReference>
<dbReference type="PANTHER" id="PTHR13847">
    <property type="entry name" value="SARCOSINE DEHYDROGENASE-RELATED"/>
    <property type="match status" value="1"/>
</dbReference>
<organism evidence="3 4">
    <name type="scientific">Pseudaminobacter salicylatoxidans</name>
    <dbReference type="NCBI Taxonomy" id="93369"/>
    <lineage>
        <taxon>Bacteria</taxon>
        <taxon>Pseudomonadati</taxon>
        <taxon>Pseudomonadota</taxon>
        <taxon>Alphaproteobacteria</taxon>
        <taxon>Hyphomicrobiales</taxon>
        <taxon>Phyllobacteriaceae</taxon>
        <taxon>Pseudaminobacter</taxon>
    </lineage>
</organism>